<feature type="domain" description="UvrD-like helicase C-terminal" evidence="14">
    <location>
        <begin position="301"/>
        <end position="576"/>
    </location>
</feature>
<evidence type="ECO:0000256" key="3">
    <source>
        <dbReference type="ARBA" id="ARBA00022801"/>
    </source>
</evidence>
<dbReference type="Gene3D" id="1.10.10.160">
    <property type="match status" value="1"/>
</dbReference>
<keyword evidence="7" id="KW-0413">Isomerase</keyword>
<dbReference type="CDD" id="cd17932">
    <property type="entry name" value="DEXQc_UvrD"/>
    <property type="match status" value="1"/>
</dbReference>
<evidence type="ECO:0000256" key="8">
    <source>
        <dbReference type="ARBA" id="ARBA00034617"/>
    </source>
</evidence>
<dbReference type="FunFam" id="1.10.486.10:FF:000003">
    <property type="entry name" value="ATP-dependent DNA helicase"/>
    <property type="match status" value="1"/>
</dbReference>
<dbReference type="GO" id="GO:0043138">
    <property type="term" value="F:3'-5' DNA helicase activity"/>
    <property type="evidence" value="ECO:0007669"/>
    <property type="project" value="UniProtKB-EC"/>
</dbReference>
<gene>
    <name evidence="15" type="ORF">CWD77_05050</name>
</gene>
<comment type="similarity">
    <text evidence="1">Belongs to the helicase family. UvrD subfamily.</text>
</comment>
<dbReference type="InterPro" id="IPR013986">
    <property type="entry name" value="DExx_box_DNA_helicase_dom_sf"/>
</dbReference>
<name>A0A2N0VKX1_9BACT</name>
<dbReference type="Pfam" id="PF00580">
    <property type="entry name" value="UvrD-helicase"/>
    <property type="match status" value="1"/>
</dbReference>
<evidence type="ECO:0000256" key="12">
    <source>
        <dbReference type="PROSITE-ProRule" id="PRU00560"/>
    </source>
</evidence>
<dbReference type="AlphaFoldDB" id="A0A2N0VKX1"/>
<comment type="caution">
    <text evidence="15">The sequence shown here is derived from an EMBL/GenBank/DDBJ whole genome shotgun (WGS) entry which is preliminary data.</text>
</comment>
<evidence type="ECO:0000256" key="7">
    <source>
        <dbReference type="ARBA" id="ARBA00023235"/>
    </source>
</evidence>
<keyword evidence="6" id="KW-0238">DNA-binding</keyword>
<organism evidence="15 16">
    <name type="scientific">Rhodohalobacter barkolensis</name>
    <dbReference type="NCBI Taxonomy" id="2053187"/>
    <lineage>
        <taxon>Bacteria</taxon>
        <taxon>Pseudomonadati</taxon>
        <taxon>Balneolota</taxon>
        <taxon>Balneolia</taxon>
        <taxon>Balneolales</taxon>
        <taxon>Balneolaceae</taxon>
        <taxon>Rhodohalobacter</taxon>
    </lineage>
</organism>
<evidence type="ECO:0000259" key="13">
    <source>
        <dbReference type="PROSITE" id="PS51198"/>
    </source>
</evidence>
<dbReference type="SUPFAM" id="SSF52540">
    <property type="entry name" value="P-loop containing nucleoside triphosphate hydrolases"/>
    <property type="match status" value="1"/>
</dbReference>
<dbReference type="PROSITE" id="PS51217">
    <property type="entry name" value="UVRD_HELICASE_CTER"/>
    <property type="match status" value="1"/>
</dbReference>
<dbReference type="CDD" id="cd18807">
    <property type="entry name" value="SF1_C_UvrD"/>
    <property type="match status" value="1"/>
</dbReference>
<dbReference type="InterPro" id="IPR000212">
    <property type="entry name" value="DNA_helicase_UvrD/REP"/>
</dbReference>
<dbReference type="InterPro" id="IPR014017">
    <property type="entry name" value="DNA_helicase_UvrD-like_C"/>
</dbReference>
<feature type="binding site" evidence="12">
    <location>
        <begin position="41"/>
        <end position="48"/>
    </location>
    <ligand>
        <name>ATP</name>
        <dbReference type="ChEBI" id="CHEBI:30616"/>
    </ligand>
</feature>
<accession>A0A2N0VKX1</accession>
<keyword evidence="4 12" id="KW-0347">Helicase</keyword>
<evidence type="ECO:0000256" key="6">
    <source>
        <dbReference type="ARBA" id="ARBA00023125"/>
    </source>
</evidence>
<keyword evidence="3 12" id="KW-0378">Hydrolase</keyword>
<dbReference type="InterPro" id="IPR014016">
    <property type="entry name" value="UvrD-like_ATP-bd"/>
</dbReference>
<dbReference type="EMBL" id="PISP01000001">
    <property type="protein sequence ID" value="PKD44832.1"/>
    <property type="molecule type" value="Genomic_DNA"/>
</dbReference>
<dbReference type="Gene3D" id="3.40.50.300">
    <property type="entry name" value="P-loop containing nucleotide triphosphate hydrolases"/>
    <property type="match status" value="2"/>
</dbReference>
<evidence type="ECO:0000313" key="16">
    <source>
        <dbReference type="Proteomes" id="UP000233398"/>
    </source>
</evidence>
<dbReference type="EC" id="5.6.2.4" evidence="9"/>
<sequence>MKQFTLQPDSNPQKPTNFLNQLNEQQKKAASHVNGPLLIIAGAGSGKTRVLTYRIAHLLQKQYALPQNILALTFTNKAAREMQERIQDLIGEKAGGLWMGTFHSIFSKILRFEADKIGYNSQYSIYDTTDAENAIKLILKELNYDPREIRPRTIQHKISDAKNQLISPEQYQHRFVQSTLDDITARVFQIYAKRLKQANAMDFDDLLIKPIELLEEHPDVLEKYQDRFRYIMIDEYQDTNHAQYKVTRLLADKYQNICVVGDDAQSIYSFRGADISNILNFKNDYDDALEVPLEQNYRSTKFILQCADSIIKKNEKQLDKTLWTDNEDGDTVTLLENFDERDEANRIVNYINDLKLRHGYQNNDFAILYRTNYQSRIFEESLRRRGITYQLVGGLSFYQRKEIKDVLAYLTLLVNPEDEQALLRIINEPSRGIGNKTLNQLLKKARATGQSVWTILHDVESADIYKPAKAKIADFIHMIESLKEMLETGTPVLDVTKKMLEKSGYLKALVEENDAKALTRRDNVLELQNAIAYYQQNTKNPKLSNFLQEINLITDSDKYDEDKPAVTLMTVHASKGLEFPVIFIVGLEENLFPMGPREGEEANIEEERRLFYVAITRAEKQLFFSFSKLRYKYGEEQRQARSRFLDEVDSGVVRTETGATIQQKNNHFEESGGNDGSTTIEYEHNWKSPIHSKKPSETSSTYEYEYDDDPFRTGAQVMHPKFGAGKIIQRSGSGKDTRVVVFFKNRGQKTLMLRAAKLKVLS</sequence>
<evidence type="ECO:0000259" key="14">
    <source>
        <dbReference type="PROSITE" id="PS51217"/>
    </source>
</evidence>
<evidence type="ECO:0000313" key="15">
    <source>
        <dbReference type="EMBL" id="PKD44832.1"/>
    </source>
</evidence>
<evidence type="ECO:0000256" key="2">
    <source>
        <dbReference type="ARBA" id="ARBA00022741"/>
    </source>
</evidence>
<dbReference type="RefSeq" id="WP_101072120.1">
    <property type="nucleotide sequence ID" value="NZ_PISP01000001.1"/>
</dbReference>
<proteinExistence type="inferred from homology"/>
<comment type="catalytic activity">
    <reaction evidence="8">
        <text>Couples ATP hydrolysis with the unwinding of duplex DNA by translocating in the 3'-5' direction.</text>
        <dbReference type="EC" id="5.6.2.4"/>
    </reaction>
</comment>
<evidence type="ECO:0000256" key="4">
    <source>
        <dbReference type="ARBA" id="ARBA00022806"/>
    </source>
</evidence>
<dbReference type="GO" id="GO:0016887">
    <property type="term" value="F:ATP hydrolysis activity"/>
    <property type="evidence" value="ECO:0007669"/>
    <property type="project" value="RHEA"/>
</dbReference>
<dbReference type="GO" id="GO:0005829">
    <property type="term" value="C:cytosol"/>
    <property type="evidence" value="ECO:0007669"/>
    <property type="project" value="TreeGrafter"/>
</dbReference>
<dbReference type="OrthoDB" id="9810135at2"/>
<protein>
    <recommendedName>
        <fullName evidence="9">DNA 3'-5' helicase</fullName>
        <ecNumber evidence="9">5.6.2.4</ecNumber>
    </recommendedName>
    <alternativeName>
        <fullName evidence="10">DNA 3'-5' helicase II</fullName>
    </alternativeName>
</protein>
<dbReference type="InterPro" id="IPR027417">
    <property type="entry name" value="P-loop_NTPase"/>
</dbReference>
<dbReference type="GO" id="GO:0000725">
    <property type="term" value="P:recombinational repair"/>
    <property type="evidence" value="ECO:0007669"/>
    <property type="project" value="TreeGrafter"/>
</dbReference>
<feature type="domain" description="UvrD-like helicase ATP-binding" evidence="13">
    <location>
        <begin position="20"/>
        <end position="300"/>
    </location>
</feature>
<evidence type="ECO:0000256" key="1">
    <source>
        <dbReference type="ARBA" id="ARBA00009922"/>
    </source>
</evidence>
<dbReference type="GO" id="GO:0003677">
    <property type="term" value="F:DNA binding"/>
    <property type="evidence" value="ECO:0007669"/>
    <property type="project" value="UniProtKB-KW"/>
</dbReference>
<dbReference type="Pfam" id="PF13361">
    <property type="entry name" value="UvrD_C"/>
    <property type="match status" value="1"/>
</dbReference>
<dbReference type="Proteomes" id="UP000233398">
    <property type="component" value="Unassembled WGS sequence"/>
</dbReference>
<evidence type="ECO:0000256" key="9">
    <source>
        <dbReference type="ARBA" id="ARBA00034808"/>
    </source>
</evidence>
<evidence type="ECO:0000256" key="11">
    <source>
        <dbReference type="ARBA" id="ARBA00048988"/>
    </source>
</evidence>
<keyword evidence="2 12" id="KW-0547">Nucleotide-binding</keyword>
<dbReference type="PANTHER" id="PTHR11070:SF2">
    <property type="entry name" value="ATP-DEPENDENT DNA HELICASE SRS2"/>
    <property type="match status" value="1"/>
</dbReference>
<dbReference type="GO" id="GO:0005524">
    <property type="term" value="F:ATP binding"/>
    <property type="evidence" value="ECO:0007669"/>
    <property type="project" value="UniProtKB-UniRule"/>
</dbReference>
<dbReference type="PROSITE" id="PS51198">
    <property type="entry name" value="UVRD_HELICASE_ATP_BIND"/>
    <property type="match status" value="1"/>
</dbReference>
<dbReference type="Gene3D" id="1.10.486.10">
    <property type="entry name" value="PCRA, domain 4"/>
    <property type="match status" value="1"/>
</dbReference>
<evidence type="ECO:0000256" key="5">
    <source>
        <dbReference type="ARBA" id="ARBA00022840"/>
    </source>
</evidence>
<evidence type="ECO:0000256" key="10">
    <source>
        <dbReference type="ARBA" id="ARBA00034923"/>
    </source>
</evidence>
<keyword evidence="16" id="KW-1185">Reference proteome</keyword>
<dbReference type="Pfam" id="PF21196">
    <property type="entry name" value="PcrA_UvrD_tudor"/>
    <property type="match status" value="1"/>
</dbReference>
<comment type="catalytic activity">
    <reaction evidence="11">
        <text>ATP + H2O = ADP + phosphate + H(+)</text>
        <dbReference type="Rhea" id="RHEA:13065"/>
        <dbReference type="ChEBI" id="CHEBI:15377"/>
        <dbReference type="ChEBI" id="CHEBI:15378"/>
        <dbReference type="ChEBI" id="CHEBI:30616"/>
        <dbReference type="ChEBI" id="CHEBI:43474"/>
        <dbReference type="ChEBI" id="CHEBI:456216"/>
        <dbReference type="EC" id="5.6.2.4"/>
    </reaction>
</comment>
<keyword evidence="5 12" id="KW-0067">ATP-binding</keyword>
<reference evidence="15 16" key="1">
    <citation type="submission" date="2017-11" db="EMBL/GenBank/DDBJ databases">
        <title>Rhodohalobacter 15182 sp. nov., isolated from a salt lake.</title>
        <authorList>
            <person name="Han S."/>
        </authorList>
    </citation>
    <scope>NUCLEOTIDE SEQUENCE [LARGE SCALE GENOMIC DNA]</scope>
    <source>
        <strain evidence="15 16">15182</strain>
    </source>
</reference>
<dbReference type="GO" id="GO:0033202">
    <property type="term" value="C:DNA helicase complex"/>
    <property type="evidence" value="ECO:0007669"/>
    <property type="project" value="TreeGrafter"/>
</dbReference>
<dbReference type="PANTHER" id="PTHR11070">
    <property type="entry name" value="UVRD / RECB / PCRA DNA HELICASE FAMILY MEMBER"/>
    <property type="match status" value="1"/>
</dbReference>